<accession>A0A6H5I2S6</accession>
<dbReference type="EMBL" id="CADCXV010000510">
    <property type="protein sequence ID" value="CAB0030658.1"/>
    <property type="molecule type" value="Genomic_DNA"/>
</dbReference>
<name>A0A6H5I2S6_9HYME</name>
<gene>
    <name evidence="1" type="ORF">TBRA_LOCUS2654</name>
</gene>
<protein>
    <submittedName>
        <fullName evidence="1">Uncharacterized protein</fullName>
    </submittedName>
</protein>
<evidence type="ECO:0000313" key="2">
    <source>
        <dbReference type="Proteomes" id="UP000479190"/>
    </source>
</evidence>
<sequence length="108" mass="12456">MRYYWPSAHRECHKITCASVKFAASRKVQQLAPAGLMGRRAITRPWSVVAGDTMGPFPRSAQGNETVIIFRDSLYKMDRSGTWYAKPTRARFANILLERVFFRDWRSG</sequence>
<evidence type="ECO:0000313" key="1">
    <source>
        <dbReference type="EMBL" id="CAB0030658.1"/>
    </source>
</evidence>
<keyword evidence="2" id="KW-1185">Reference proteome</keyword>
<proteinExistence type="predicted"/>
<reference evidence="1 2" key="1">
    <citation type="submission" date="2020-02" db="EMBL/GenBank/DDBJ databases">
        <authorList>
            <person name="Ferguson B K."/>
        </authorList>
    </citation>
    <scope>NUCLEOTIDE SEQUENCE [LARGE SCALE GENOMIC DNA]</scope>
</reference>
<dbReference type="AlphaFoldDB" id="A0A6H5I2S6"/>
<dbReference type="Proteomes" id="UP000479190">
    <property type="component" value="Unassembled WGS sequence"/>
</dbReference>
<organism evidence="1 2">
    <name type="scientific">Trichogramma brassicae</name>
    <dbReference type="NCBI Taxonomy" id="86971"/>
    <lineage>
        <taxon>Eukaryota</taxon>
        <taxon>Metazoa</taxon>
        <taxon>Ecdysozoa</taxon>
        <taxon>Arthropoda</taxon>
        <taxon>Hexapoda</taxon>
        <taxon>Insecta</taxon>
        <taxon>Pterygota</taxon>
        <taxon>Neoptera</taxon>
        <taxon>Endopterygota</taxon>
        <taxon>Hymenoptera</taxon>
        <taxon>Apocrita</taxon>
        <taxon>Proctotrupomorpha</taxon>
        <taxon>Chalcidoidea</taxon>
        <taxon>Trichogrammatidae</taxon>
        <taxon>Trichogramma</taxon>
    </lineage>
</organism>
<feature type="non-terminal residue" evidence="1">
    <location>
        <position position="108"/>
    </location>
</feature>